<dbReference type="EMBL" id="CP133217">
    <property type="protein sequence ID" value="WML85863.1"/>
    <property type="molecule type" value="Genomic_DNA"/>
</dbReference>
<dbReference type="RefSeq" id="WP_308136477.1">
    <property type="nucleotide sequence ID" value="NZ_CP133197.1"/>
</dbReference>
<dbReference type="Proteomes" id="UP001229862">
    <property type="component" value="Chromosome"/>
</dbReference>
<keyword evidence="3" id="KW-1185">Reference proteome</keyword>
<protein>
    <submittedName>
        <fullName evidence="2">Uncharacterized protein</fullName>
    </submittedName>
</protein>
<organism evidence="2">
    <name type="scientific">Thiothrix subterranea</name>
    <dbReference type="NCBI Taxonomy" id="2735563"/>
    <lineage>
        <taxon>Bacteria</taxon>
        <taxon>Pseudomonadati</taxon>
        <taxon>Pseudomonadota</taxon>
        <taxon>Gammaproteobacteria</taxon>
        <taxon>Thiotrichales</taxon>
        <taxon>Thiotrichaceae</taxon>
        <taxon>Thiothrix</taxon>
    </lineage>
</organism>
<name>A0AA51MKI3_9GAMM</name>
<sequence length="102" mass="11822">MRIDDFSKWLEVHTDLGTRAQSDAKSRCKRIEKYEGDLDQHFINDSMFDLLERFKYSRHDQEAGISLKHKIIIKGDEVNGTASLLNAANLYYKFCLASPPKK</sequence>
<evidence type="ECO:0000313" key="3">
    <source>
        <dbReference type="Proteomes" id="UP001223336"/>
    </source>
</evidence>
<dbReference type="Proteomes" id="UP001223336">
    <property type="component" value="Unassembled WGS sequence"/>
</dbReference>
<dbReference type="EMBL" id="JAVFKN010000040">
    <property type="protein sequence ID" value="MDQ5770811.1"/>
    <property type="molecule type" value="Genomic_DNA"/>
</dbReference>
<accession>A0AA51MKI3</accession>
<evidence type="ECO:0000313" key="1">
    <source>
        <dbReference type="EMBL" id="MDQ5770811.1"/>
    </source>
</evidence>
<evidence type="ECO:0000313" key="2">
    <source>
        <dbReference type="EMBL" id="WML85863.1"/>
    </source>
</evidence>
<proteinExistence type="predicted"/>
<reference evidence="2 3" key="1">
    <citation type="submission" date="2023-08" db="EMBL/GenBank/DDBJ databases">
        <title>New molecular markers tilS and rpoB for phylogenetic and monitoring studies of the genus Thiothrix biodiversity.</title>
        <authorList>
            <person name="Ravin N.V."/>
            <person name="Smolyakov D."/>
            <person name="Markov N.D."/>
            <person name="Beletsky A.V."/>
            <person name="Mardanov A.V."/>
            <person name="Rudenko T.S."/>
            <person name="Grabovich M.Y."/>
        </authorList>
    </citation>
    <scope>NUCLEOTIDE SEQUENCE</scope>
    <source>
        <strain evidence="2">DNT52</strain>
        <strain evidence="1 3">H33</strain>
    </source>
</reference>
<gene>
    <name evidence="1" type="ORF">RCC75_19940</name>
    <name evidence="2" type="ORF">RCG00_16355</name>
</gene>
<dbReference type="AlphaFoldDB" id="A0AA51MKI3"/>